<dbReference type="AlphaFoldDB" id="A0AAD8QNY4"/>
<reference evidence="2" key="1">
    <citation type="submission" date="2023-07" db="EMBL/GenBank/DDBJ databases">
        <title>A chromosome-level genome assembly of Lolium multiflorum.</title>
        <authorList>
            <person name="Chen Y."/>
            <person name="Copetti D."/>
            <person name="Kolliker R."/>
            <person name="Studer B."/>
        </authorList>
    </citation>
    <scope>NUCLEOTIDE SEQUENCE</scope>
    <source>
        <strain evidence="2">02402/16</strain>
        <tissue evidence="2">Leaf</tissue>
    </source>
</reference>
<feature type="compositionally biased region" description="Acidic residues" evidence="1">
    <location>
        <begin position="37"/>
        <end position="66"/>
    </location>
</feature>
<comment type="caution">
    <text evidence="2">The sequence shown here is derived from an EMBL/GenBank/DDBJ whole genome shotgun (WGS) entry which is preliminary data.</text>
</comment>
<keyword evidence="3" id="KW-1185">Reference proteome</keyword>
<protein>
    <submittedName>
        <fullName evidence="2">Uncharacterized protein</fullName>
    </submittedName>
</protein>
<feature type="compositionally biased region" description="Polar residues" evidence="1">
    <location>
        <begin position="1"/>
        <end position="12"/>
    </location>
</feature>
<dbReference type="EMBL" id="JAUUTY010000007">
    <property type="protein sequence ID" value="KAK1605439.1"/>
    <property type="molecule type" value="Genomic_DNA"/>
</dbReference>
<gene>
    <name evidence="2" type="ORF">QYE76_029112</name>
</gene>
<evidence type="ECO:0000313" key="2">
    <source>
        <dbReference type="EMBL" id="KAK1605439.1"/>
    </source>
</evidence>
<evidence type="ECO:0000256" key="1">
    <source>
        <dbReference type="SAM" id="MobiDB-lite"/>
    </source>
</evidence>
<dbReference type="Proteomes" id="UP001231189">
    <property type="component" value="Unassembled WGS sequence"/>
</dbReference>
<sequence>MSSGDSYQCSSMQDHDDELDGLSPTSMWRRMKRRDPFEDEDEDEEDEQEEEEEDDEEKEDEEEEEEIKPVTNAEEKGKLPVPIIPVAAARVVPPPQKMKHTTRIGLVRESLNTLYLPRILLSIFAAGKLRRFQLRIFQECGIITSPKGREDRHRSGSLAGRWSERDFGKTWQEALCNFIKLSSS</sequence>
<name>A0AAD8QNY4_LOLMU</name>
<evidence type="ECO:0000313" key="3">
    <source>
        <dbReference type="Proteomes" id="UP001231189"/>
    </source>
</evidence>
<accession>A0AAD8QNY4</accession>
<organism evidence="2 3">
    <name type="scientific">Lolium multiflorum</name>
    <name type="common">Italian ryegrass</name>
    <name type="synonym">Lolium perenne subsp. multiflorum</name>
    <dbReference type="NCBI Taxonomy" id="4521"/>
    <lineage>
        <taxon>Eukaryota</taxon>
        <taxon>Viridiplantae</taxon>
        <taxon>Streptophyta</taxon>
        <taxon>Embryophyta</taxon>
        <taxon>Tracheophyta</taxon>
        <taxon>Spermatophyta</taxon>
        <taxon>Magnoliopsida</taxon>
        <taxon>Liliopsida</taxon>
        <taxon>Poales</taxon>
        <taxon>Poaceae</taxon>
        <taxon>BOP clade</taxon>
        <taxon>Pooideae</taxon>
        <taxon>Poodae</taxon>
        <taxon>Poeae</taxon>
        <taxon>Poeae Chloroplast Group 2 (Poeae type)</taxon>
        <taxon>Loliodinae</taxon>
        <taxon>Loliinae</taxon>
        <taxon>Lolium</taxon>
    </lineage>
</organism>
<feature type="region of interest" description="Disordered" evidence="1">
    <location>
        <begin position="1"/>
        <end position="76"/>
    </location>
</feature>
<proteinExistence type="predicted"/>